<evidence type="ECO:0000256" key="1">
    <source>
        <dbReference type="SAM" id="MobiDB-lite"/>
    </source>
</evidence>
<dbReference type="WBParaSite" id="nRc.2.0.1.t10491-RA">
    <property type="protein sequence ID" value="nRc.2.0.1.t10491-RA"/>
    <property type="gene ID" value="nRc.2.0.1.g10491"/>
</dbReference>
<keyword evidence="2" id="KW-1185">Reference proteome</keyword>
<reference evidence="3" key="1">
    <citation type="submission" date="2022-11" db="UniProtKB">
        <authorList>
            <consortium name="WormBaseParasite"/>
        </authorList>
    </citation>
    <scope>IDENTIFICATION</scope>
</reference>
<feature type="compositionally biased region" description="Basic and acidic residues" evidence="1">
    <location>
        <begin position="84"/>
        <end position="93"/>
    </location>
</feature>
<feature type="region of interest" description="Disordered" evidence="1">
    <location>
        <begin position="20"/>
        <end position="124"/>
    </location>
</feature>
<dbReference type="AlphaFoldDB" id="A0A915IB52"/>
<dbReference type="Proteomes" id="UP000887565">
    <property type="component" value="Unplaced"/>
</dbReference>
<evidence type="ECO:0000313" key="3">
    <source>
        <dbReference type="WBParaSite" id="nRc.2.0.1.t10491-RA"/>
    </source>
</evidence>
<sequence>MQTVPPMPAVLPAKIKQLLPKIRNSDSVSSSKEEEEGEILESASQTAEEKDSKEAKTQQQEIEEEKIQTQIDKGTTKMSGINVRLDKMQEASKEIPVQPKDPKHQGLLAKPEALQAKIQEQKRL</sequence>
<name>A0A915IB52_ROMCU</name>
<organism evidence="2 3">
    <name type="scientific">Romanomermis culicivorax</name>
    <name type="common">Nematode worm</name>
    <dbReference type="NCBI Taxonomy" id="13658"/>
    <lineage>
        <taxon>Eukaryota</taxon>
        <taxon>Metazoa</taxon>
        <taxon>Ecdysozoa</taxon>
        <taxon>Nematoda</taxon>
        <taxon>Enoplea</taxon>
        <taxon>Dorylaimia</taxon>
        <taxon>Mermithida</taxon>
        <taxon>Mermithoidea</taxon>
        <taxon>Mermithidae</taxon>
        <taxon>Romanomermis</taxon>
    </lineage>
</organism>
<protein>
    <submittedName>
        <fullName evidence="3">Uncharacterized protein</fullName>
    </submittedName>
</protein>
<accession>A0A915IB52</accession>
<evidence type="ECO:0000313" key="2">
    <source>
        <dbReference type="Proteomes" id="UP000887565"/>
    </source>
</evidence>
<feature type="compositionally biased region" description="Basic and acidic residues" evidence="1">
    <location>
        <begin position="47"/>
        <end position="56"/>
    </location>
</feature>
<proteinExistence type="predicted"/>